<evidence type="ECO:0000256" key="1">
    <source>
        <dbReference type="SAM" id="MobiDB-lite"/>
    </source>
</evidence>
<feature type="compositionally biased region" description="Basic residues" evidence="1">
    <location>
        <begin position="506"/>
        <end position="522"/>
    </location>
</feature>
<proteinExistence type="predicted"/>
<reference evidence="2" key="1">
    <citation type="submission" date="2022-10" db="EMBL/GenBank/DDBJ databases">
        <title>Tapping the CABI collections for fungal endophytes: first genome assemblies for Collariella, Neodidymelliopsis, Ascochyta clinopodiicola, Didymella pomorum, Didymosphaeria variabile, Neocosmospora piperis and Neocucurbitaria cava.</title>
        <authorList>
            <person name="Hill R."/>
        </authorList>
    </citation>
    <scope>NUCLEOTIDE SEQUENCE</scope>
    <source>
        <strain evidence="2">IMI 355082</strain>
    </source>
</reference>
<protein>
    <submittedName>
        <fullName evidence="2">Uncharacterized protein</fullName>
    </submittedName>
</protein>
<name>A0A9W8YSF2_9PEZI</name>
<feature type="region of interest" description="Disordered" evidence="1">
    <location>
        <begin position="242"/>
        <end position="263"/>
    </location>
</feature>
<organism evidence="2 3">
    <name type="scientific">Gnomoniopsis smithogilvyi</name>
    <dbReference type="NCBI Taxonomy" id="1191159"/>
    <lineage>
        <taxon>Eukaryota</taxon>
        <taxon>Fungi</taxon>
        <taxon>Dikarya</taxon>
        <taxon>Ascomycota</taxon>
        <taxon>Pezizomycotina</taxon>
        <taxon>Sordariomycetes</taxon>
        <taxon>Sordariomycetidae</taxon>
        <taxon>Diaporthales</taxon>
        <taxon>Gnomoniaceae</taxon>
        <taxon>Gnomoniopsis</taxon>
    </lineage>
</organism>
<feature type="compositionally biased region" description="Polar residues" evidence="1">
    <location>
        <begin position="430"/>
        <end position="441"/>
    </location>
</feature>
<feature type="compositionally biased region" description="Polar residues" evidence="1">
    <location>
        <begin position="254"/>
        <end position="263"/>
    </location>
</feature>
<feature type="region of interest" description="Disordered" evidence="1">
    <location>
        <begin position="40"/>
        <end position="69"/>
    </location>
</feature>
<feature type="compositionally biased region" description="Low complexity" evidence="1">
    <location>
        <begin position="449"/>
        <end position="467"/>
    </location>
</feature>
<dbReference type="AlphaFoldDB" id="A0A9W8YSF2"/>
<dbReference type="OrthoDB" id="5332316at2759"/>
<feature type="region of interest" description="Disordered" evidence="1">
    <location>
        <begin position="424"/>
        <end position="482"/>
    </location>
</feature>
<gene>
    <name evidence="2" type="ORF">N0V93_004349</name>
</gene>
<accession>A0A9W8YSF2</accession>
<feature type="region of interest" description="Disordered" evidence="1">
    <location>
        <begin position="500"/>
        <end position="575"/>
    </location>
</feature>
<sequence>MLRGRRLLLPQSPLSGWRTTALSATTTTITTASARRASYTAPQVGSSIPQPETQISSNEEAAVKGQKEQTLQDLPNASGETNAKDWHAAQGSLVFRKYAITDNKSPVEKVYNDAKVSSRYLEQVISEEQSSGQRQGTSLRHNLASATSGTTQGGPTQLPLVKGDAANKWTAEWVTKVGERIGLRISKRDDVYFKLSLARRMGIKVNDRRLASPAMALAAIEYRERQTNKVSVAKNRQGDLVTEGTKPLFHPRNLESQPSPNLQSTEARISLSGLEGKGKAPSFPAPIEGLKAAQWSSGDLVGDGLRNSLKDNEDTSAQADAGEPTLAGEAQDQSESFFQRRGFSPGQFGPESLSYKGEKAPTGIRFTMRPTWLPFHRPNSHAKNVAMEEKNSEASSFVDAEIPLKDQSIDSFPGAQGAIEVLPKRKSGSEDSQPPQSSTDNVIEPVRQSNPLGSVPLPVPSSRPASLQRTDQASLAVPLHPRQSSQNIYGMLFPEETEADPNFSRVHGKSSRRAKSVARRRSTPNTLDGGIYKKLFPDESPQQMEPQIQSPPQSETTERQGPTSNQEEKALVPPEDSIFVSLRNEVRNWIPEEQRRHITAPEPGELGSHSTVMILSGLSNSLVDTDFYRILPESKHIEGWAGGLVKVVQARDALSHEPLGRYFLMFHSKPAADAYKAEVLRLHTLSKRLLHSFMGKGALAAADANPRPFLTEAEKADVRAFTLCPPTAPLVINVHMWNTNLVREIARDTNIADVVQALRPDVATPSKVLVTVNTIPGSKAGTGGGLTTDELWLTLRDDGRERGAPWVLSNLKEGIMPVKMKTSARHGKIDFRSEVVEAALEGPIYDELDMLAEPPTTDKADALSARRVTYDAWHDRNVKKDEMMDKRMFLAPESTKPVAKVERQERFNRFVVTFTQPAVSRRFVRSWHKRAIWDAYERRTVSIDAVALM</sequence>
<feature type="compositionally biased region" description="Polar residues" evidence="1">
    <location>
        <begin position="43"/>
        <end position="59"/>
    </location>
</feature>
<evidence type="ECO:0000313" key="2">
    <source>
        <dbReference type="EMBL" id="KAJ4390751.1"/>
    </source>
</evidence>
<keyword evidence="3" id="KW-1185">Reference proteome</keyword>
<feature type="region of interest" description="Disordered" evidence="1">
    <location>
        <begin position="303"/>
        <end position="361"/>
    </location>
</feature>
<feature type="compositionally biased region" description="Polar residues" evidence="1">
    <location>
        <begin position="540"/>
        <end position="565"/>
    </location>
</feature>
<dbReference type="EMBL" id="JAPEVB010000003">
    <property type="protein sequence ID" value="KAJ4390751.1"/>
    <property type="molecule type" value="Genomic_DNA"/>
</dbReference>
<evidence type="ECO:0000313" key="3">
    <source>
        <dbReference type="Proteomes" id="UP001140453"/>
    </source>
</evidence>
<dbReference type="Proteomes" id="UP001140453">
    <property type="component" value="Unassembled WGS sequence"/>
</dbReference>
<comment type="caution">
    <text evidence="2">The sequence shown here is derived from an EMBL/GenBank/DDBJ whole genome shotgun (WGS) entry which is preliminary data.</text>
</comment>